<dbReference type="VEuPathDB" id="FungiDB:SCODWIG_02782"/>
<gene>
    <name evidence="1" type="ORF">SCODWIG_02782</name>
</gene>
<evidence type="ECO:0000313" key="1">
    <source>
        <dbReference type="EMBL" id="SSD61021.1"/>
    </source>
</evidence>
<evidence type="ECO:0000313" key="2">
    <source>
        <dbReference type="Proteomes" id="UP000262825"/>
    </source>
</evidence>
<keyword evidence="2" id="KW-1185">Reference proteome</keyword>
<sequence>MRPPPRSIEEWLYLKLLNSRSFNKFVFWVNCKVNKKQYHEPISSTTSYRPTELQKFKAYRILFWDEMRGTFGLKRLTNKDHYEALTNKQTLDLIMCDMLVIVTLTF</sequence>
<dbReference type="EMBL" id="UFAJ01000537">
    <property type="protein sequence ID" value="SSD61021.1"/>
    <property type="molecule type" value="Genomic_DNA"/>
</dbReference>
<dbReference type="InterPro" id="IPR020301">
    <property type="entry name" value="Mrx7"/>
</dbReference>
<dbReference type="Proteomes" id="UP000262825">
    <property type="component" value="Unassembled WGS sequence"/>
</dbReference>
<dbReference type="AlphaFoldDB" id="A0A376B8T1"/>
<reference evidence="2" key="1">
    <citation type="submission" date="2018-06" db="EMBL/GenBank/DDBJ databases">
        <authorList>
            <person name="Guldener U."/>
        </authorList>
    </citation>
    <scope>NUCLEOTIDE SEQUENCE [LARGE SCALE GENOMIC DNA]</scope>
    <source>
        <strain evidence="2">UTAD17</strain>
    </source>
</reference>
<name>A0A376B8T1_9ASCO</name>
<protein>
    <submittedName>
        <fullName evidence="1">Uncharacterized protein</fullName>
    </submittedName>
</protein>
<accession>A0A376B8T1</accession>
<organism evidence="1 2">
    <name type="scientific">Saccharomycodes ludwigii</name>
    <dbReference type="NCBI Taxonomy" id="36035"/>
    <lineage>
        <taxon>Eukaryota</taxon>
        <taxon>Fungi</taxon>
        <taxon>Dikarya</taxon>
        <taxon>Ascomycota</taxon>
        <taxon>Saccharomycotina</taxon>
        <taxon>Saccharomycetes</taxon>
        <taxon>Saccharomycodales</taxon>
        <taxon>Saccharomycodaceae</taxon>
        <taxon>Saccharomycodes</taxon>
    </lineage>
</organism>
<dbReference type="Pfam" id="PF10906">
    <property type="entry name" value="Mrx7"/>
    <property type="match status" value="1"/>
</dbReference>
<proteinExistence type="predicted"/>